<evidence type="ECO:0000256" key="6">
    <source>
        <dbReference type="ARBA" id="ARBA00023242"/>
    </source>
</evidence>
<keyword evidence="4" id="KW-0238">DNA-binding</keyword>
<gene>
    <name evidence="7" type="ORF">ColLi_10040</name>
</gene>
<organism evidence="7 8">
    <name type="scientific">Colletotrichum liriopes</name>
    <dbReference type="NCBI Taxonomy" id="708192"/>
    <lineage>
        <taxon>Eukaryota</taxon>
        <taxon>Fungi</taxon>
        <taxon>Dikarya</taxon>
        <taxon>Ascomycota</taxon>
        <taxon>Pezizomycotina</taxon>
        <taxon>Sordariomycetes</taxon>
        <taxon>Hypocreomycetidae</taxon>
        <taxon>Glomerellales</taxon>
        <taxon>Glomerellaceae</taxon>
        <taxon>Colletotrichum</taxon>
        <taxon>Colletotrichum spaethianum species complex</taxon>
    </lineage>
</organism>
<accession>A0AA37GUG1</accession>
<keyword evidence="6" id="KW-0539">Nucleus</keyword>
<proteinExistence type="predicted"/>
<dbReference type="InterPro" id="IPR021858">
    <property type="entry name" value="Fun_TF"/>
</dbReference>
<evidence type="ECO:0000313" key="7">
    <source>
        <dbReference type="EMBL" id="GJC87202.1"/>
    </source>
</evidence>
<dbReference type="GO" id="GO:0046872">
    <property type="term" value="F:metal ion binding"/>
    <property type="evidence" value="ECO:0007669"/>
    <property type="project" value="UniProtKB-KW"/>
</dbReference>
<name>A0AA37GUG1_9PEZI</name>
<dbReference type="GO" id="GO:0003677">
    <property type="term" value="F:DNA binding"/>
    <property type="evidence" value="ECO:0007669"/>
    <property type="project" value="UniProtKB-KW"/>
</dbReference>
<dbReference type="AlphaFoldDB" id="A0AA37GUG1"/>
<evidence type="ECO:0000256" key="5">
    <source>
        <dbReference type="ARBA" id="ARBA00023163"/>
    </source>
</evidence>
<dbReference type="PANTHER" id="PTHR36206">
    <property type="entry name" value="ASPERCRYPTIN BIOSYNTHESIS CLUSTER-SPECIFIC TRANSCRIPTION REGULATOR ATNN-RELATED"/>
    <property type="match status" value="1"/>
</dbReference>
<evidence type="ECO:0000256" key="3">
    <source>
        <dbReference type="ARBA" id="ARBA00023015"/>
    </source>
</evidence>
<keyword evidence="3" id="KW-0805">Transcription regulation</keyword>
<keyword evidence="1" id="KW-0479">Metal-binding</keyword>
<keyword evidence="5" id="KW-0804">Transcription</keyword>
<evidence type="ECO:0000313" key="8">
    <source>
        <dbReference type="Proteomes" id="UP001055172"/>
    </source>
</evidence>
<reference evidence="7 8" key="1">
    <citation type="submission" date="2021-07" db="EMBL/GenBank/DDBJ databases">
        <title>Genome data of Colletotrichum spaethianum.</title>
        <authorList>
            <person name="Utami Y.D."/>
            <person name="Hiruma K."/>
        </authorList>
    </citation>
    <scope>NUCLEOTIDE SEQUENCE [LARGE SCALE GENOMIC DNA]</scope>
    <source>
        <strain evidence="7 8">MAFF 242679</strain>
    </source>
</reference>
<comment type="caution">
    <text evidence="7">The sequence shown here is derived from an EMBL/GenBank/DDBJ whole genome shotgun (WGS) entry which is preliminary data.</text>
</comment>
<evidence type="ECO:0000256" key="2">
    <source>
        <dbReference type="ARBA" id="ARBA00022833"/>
    </source>
</evidence>
<dbReference type="PANTHER" id="PTHR36206:SF16">
    <property type="entry name" value="TRANSCRIPTION FACTOR DOMAIN-CONTAINING PROTEIN-RELATED"/>
    <property type="match status" value="1"/>
</dbReference>
<dbReference type="EMBL" id="BPPX01000025">
    <property type="protein sequence ID" value="GJC87202.1"/>
    <property type="molecule type" value="Genomic_DNA"/>
</dbReference>
<protein>
    <submittedName>
        <fullName evidence="7">Aspercryptin biosynthesis cluster-specific transcription regulator atnN</fullName>
    </submittedName>
</protein>
<evidence type="ECO:0000256" key="1">
    <source>
        <dbReference type="ARBA" id="ARBA00022723"/>
    </source>
</evidence>
<sequence length="546" mass="61004">MSAMHRHGEGLRWLLGRRREPPCGTQVPTALAAAPSIARCNTHAGLAGLSYSDKRHFEWFVRETSGKLPGVFSSPFWTKLVLQASSAEPAILYAVLALGAVHKNETKPIDESCDVKDEEPWEPQSSDISERLSLQYYNKSISLLQSHLLMPGTESTRVVLIVCTIFVCLEFMQKRYKTGFLHFGHSLRLLDSLLRSTASALPMNPTDEWFAEEIPRLDIQAALLTNEFYLGGGSQTPLIWISIPQPFQTTRDASNSLDGLLFRAHQLQKNGSEKSLAEEAADIFELLATQQTLRNNLEVWLQCFDVFRAKTWDQLSDGDRLVCRRLPIYHTMAYIITNTALNPGNELIFDLYTRHFVSVVSLSREILDTVQPSALPTPAADTPGSHASQADYTADSGLVPPLFYTAIKCRVPRIRRQAVELIWLGQRHEGIWDAVLSARVAREVMTLEERGVQDGLKGDQRASPDTVVPIFPSPPRVHKLWIEAPGEPKGDIRLSVQRIHADGKPETLARRYDMVNGFWTSIPITPRVAEATEHERRGSGHAGSDA</sequence>
<dbReference type="InterPro" id="IPR052360">
    <property type="entry name" value="Transcr_Regulatory_Proteins"/>
</dbReference>
<keyword evidence="8" id="KW-1185">Reference proteome</keyword>
<dbReference type="Pfam" id="PF11951">
    <property type="entry name" value="Fungal_trans_2"/>
    <property type="match status" value="1"/>
</dbReference>
<evidence type="ECO:0000256" key="4">
    <source>
        <dbReference type="ARBA" id="ARBA00023125"/>
    </source>
</evidence>
<keyword evidence="2" id="KW-0862">Zinc</keyword>
<dbReference type="Proteomes" id="UP001055172">
    <property type="component" value="Unassembled WGS sequence"/>
</dbReference>